<sequence>MQKERKLLFRLLEHNEEKRTNTRYLTCKCYTNIEVMKVLATKLTISQDKNFVEQHVLPII</sequence>
<dbReference type="AlphaFoldDB" id="A0A9J6AQK2"/>
<organism evidence="1 2">
    <name type="scientific">Solanum commersonii</name>
    <name type="common">Commerson's wild potato</name>
    <name type="synonym">Commerson's nightshade</name>
    <dbReference type="NCBI Taxonomy" id="4109"/>
    <lineage>
        <taxon>Eukaryota</taxon>
        <taxon>Viridiplantae</taxon>
        <taxon>Streptophyta</taxon>
        <taxon>Embryophyta</taxon>
        <taxon>Tracheophyta</taxon>
        <taxon>Spermatophyta</taxon>
        <taxon>Magnoliopsida</taxon>
        <taxon>eudicotyledons</taxon>
        <taxon>Gunneridae</taxon>
        <taxon>Pentapetalae</taxon>
        <taxon>asterids</taxon>
        <taxon>lamiids</taxon>
        <taxon>Solanales</taxon>
        <taxon>Solanaceae</taxon>
        <taxon>Solanoideae</taxon>
        <taxon>Solaneae</taxon>
        <taxon>Solanum</taxon>
    </lineage>
</organism>
<protein>
    <submittedName>
        <fullName evidence="1">Uncharacterized protein</fullName>
    </submittedName>
</protein>
<dbReference type="Proteomes" id="UP000824120">
    <property type="component" value="Chromosome 2"/>
</dbReference>
<gene>
    <name evidence="1" type="ORF">H5410_011684</name>
</gene>
<keyword evidence="2" id="KW-1185">Reference proteome</keyword>
<accession>A0A9J6AQK2</accession>
<comment type="caution">
    <text evidence="1">The sequence shown here is derived from an EMBL/GenBank/DDBJ whole genome shotgun (WGS) entry which is preliminary data.</text>
</comment>
<evidence type="ECO:0000313" key="1">
    <source>
        <dbReference type="EMBL" id="KAG5626466.1"/>
    </source>
</evidence>
<reference evidence="1 2" key="1">
    <citation type="submission" date="2020-09" db="EMBL/GenBank/DDBJ databases">
        <title>De no assembly of potato wild relative species, Solanum commersonii.</title>
        <authorList>
            <person name="Cho K."/>
        </authorList>
    </citation>
    <scope>NUCLEOTIDE SEQUENCE [LARGE SCALE GENOMIC DNA]</scope>
    <source>
        <strain evidence="1">LZ3.2</strain>
        <tissue evidence="1">Leaf</tissue>
    </source>
</reference>
<evidence type="ECO:0000313" key="2">
    <source>
        <dbReference type="Proteomes" id="UP000824120"/>
    </source>
</evidence>
<dbReference type="EMBL" id="JACXVP010000002">
    <property type="protein sequence ID" value="KAG5626466.1"/>
    <property type="molecule type" value="Genomic_DNA"/>
</dbReference>
<name>A0A9J6AQK2_SOLCO</name>
<proteinExistence type="predicted"/>